<dbReference type="PANTHER" id="PTHR40240:SF1">
    <property type="entry name" value="PLEXUS, ISOFORM A"/>
    <property type="match status" value="1"/>
</dbReference>
<dbReference type="PANTHER" id="PTHR40240">
    <property type="entry name" value="PLEXUS, ISOFORM A"/>
    <property type="match status" value="1"/>
</dbReference>
<dbReference type="STRING" id="66420.A0A194Q5V9"/>
<feature type="compositionally biased region" description="Polar residues" evidence="1">
    <location>
        <begin position="192"/>
        <end position="204"/>
    </location>
</feature>
<proteinExistence type="predicted"/>
<keyword evidence="3" id="KW-1185">Reference proteome</keyword>
<feature type="compositionally biased region" description="Polar residues" evidence="1">
    <location>
        <begin position="678"/>
        <end position="691"/>
    </location>
</feature>
<feature type="compositionally biased region" description="Polar residues" evidence="1">
    <location>
        <begin position="552"/>
        <end position="566"/>
    </location>
</feature>
<accession>A0A194Q5V9</accession>
<evidence type="ECO:0000313" key="2">
    <source>
        <dbReference type="EMBL" id="KPJ00749.1"/>
    </source>
</evidence>
<reference evidence="2 3" key="1">
    <citation type="journal article" date="2015" name="Nat. Commun.">
        <title>Outbred genome sequencing and CRISPR/Cas9 gene editing in butterflies.</title>
        <authorList>
            <person name="Li X."/>
            <person name="Fan D."/>
            <person name="Zhang W."/>
            <person name="Liu G."/>
            <person name="Zhang L."/>
            <person name="Zhao L."/>
            <person name="Fang X."/>
            <person name="Chen L."/>
            <person name="Dong Y."/>
            <person name="Chen Y."/>
            <person name="Ding Y."/>
            <person name="Zhao R."/>
            <person name="Feng M."/>
            <person name="Zhu Y."/>
            <person name="Feng Y."/>
            <person name="Jiang X."/>
            <person name="Zhu D."/>
            <person name="Xiang H."/>
            <person name="Feng X."/>
            <person name="Li S."/>
            <person name="Wang J."/>
            <person name="Zhang G."/>
            <person name="Kronforst M.R."/>
            <person name="Wang W."/>
        </authorList>
    </citation>
    <scope>NUCLEOTIDE SEQUENCE [LARGE SCALE GENOMIC DNA]</scope>
    <source>
        <strain evidence="2">Ya'a_city_454_Px</strain>
        <tissue evidence="2">Whole body</tissue>
    </source>
</reference>
<feature type="region of interest" description="Disordered" evidence="1">
    <location>
        <begin position="658"/>
        <end position="720"/>
    </location>
</feature>
<dbReference type="Proteomes" id="UP000053268">
    <property type="component" value="Unassembled WGS sequence"/>
</dbReference>
<feature type="compositionally biased region" description="Pro residues" evidence="1">
    <location>
        <begin position="165"/>
        <end position="181"/>
    </location>
</feature>
<dbReference type="AlphaFoldDB" id="A0A194Q5V9"/>
<evidence type="ECO:0000313" key="3">
    <source>
        <dbReference type="Proteomes" id="UP000053268"/>
    </source>
</evidence>
<evidence type="ECO:0000256" key="1">
    <source>
        <dbReference type="SAM" id="MobiDB-lite"/>
    </source>
</evidence>
<name>A0A194Q5V9_PAPXU</name>
<feature type="region of interest" description="Disordered" evidence="1">
    <location>
        <begin position="143"/>
        <end position="216"/>
    </location>
</feature>
<feature type="compositionally biased region" description="Low complexity" evidence="1">
    <location>
        <begin position="153"/>
        <end position="164"/>
    </location>
</feature>
<sequence>MEKAKAYIKSSLGGKASPARETDAAADAEPRVCFVCGGAGLGDCYAVRVKPDPQSSEPYFPFLGAHPPPAGYQAEGEEEGTVRCCCVCYTFLRQQWEQYDRENKPHSQRFYWMKRLDGKPFIGADMSFQGEYAAQVLGLGAETGTNREESGNPATPGATAAPRAAEPPPPATVPTPTPTTTPRPKDVDTNHNAKFNNSSVQQRYPSGGNGGAGTTEEEGVLDLRARDPSVISVGSQHSGASESAGYLDAVRSTVSVYSGNSNSSSDRDILDLSMPDKNSMTEVCYVCGDEYKRGTLCNLNTKEPKDKMNKQPYFPIFGEQHPRPPRSRPKDAQGTVRACAACHHHLLQQWNTYQQKDAASTKSQPPVKRADTTDNGKVMILVVWCFVMSVVQGSETRGVSAHERVYTLRTRPPSLLPPSPLSLASSGDKSLAAAARSPSLERPPSQATASFVCYVCGVPAPSSQLRLVYCCPNPEREPYYPFITGLKPHSDASPISPQGMVQICASCYKSIPHKYPAYGENGEPNPAHNNTHTNNIRFKPYDMKSSSSSQSNKRPSNALSSSPQSQIVSGENGMGLYRCYVCAGLFPQQSMEWLSTTAEYMNSHAMHFPCLVSAGAGAGSARGGRVLACSRCVRHLARQWELMDAERVPLEHRRYNIPSPLPSNSSMNGDRVIPTPPSTTSDRTVASNSGEYNIPSPLPSNSSMNGDRVIPTPPSTTSDRTVASNSVCTSIYCFLCGLHSDFTLARILYGQPQGNAPYFPCLLTHQSHPNAEQLREKGSALVCTFCYHSLLSQWRRYEALGGYPPERRVYNTHDYHCHLCGIKTYRKRVRALPIKEFPFLVQRRTENSLLLENGDYAVVCLDCYESLRTQAQDYERRGVPVEKREYNWLQQPPPPEDSADVTIARLPSGDRSDKLVRHYTVTIPS</sequence>
<organism evidence="2 3">
    <name type="scientific">Papilio xuthus</name>
    <name type="common">Asian swallowtail butterfly</name>
    <dbReference type="NCBI Taxonomy" id="66420"/>
    <lineage>
        <taxon>Eukaryota</taxon>
        <taxon>Metazoa</taxon>
        <taxon>Ecdysozoa</taxon>
        <taxon>Arthropoda</taxon>
        <taxon>Hexapoda</taxon>
        <taxon>Insecta</taxon>
        <taxon>Pterygota</taxon>
        <taxon>Neoptera</taxon>
        <taxon>Endopterygota</taxon>
        <taxon>Lepidoptera</taxon>
        <taxon>Glossata</taxon>
        <taxon>Ditrysia</taxon>
        <taxon>Papilionoidea</taxon>
        <taxon>Papilionidae</taxon>
        <taxon>Papilioninae</taxon>
        <taxon>Papilio</taxon>
    </lineage>
</organism>
<gene>
    <name evidence="2" type="ORF">RR46_07588</name>
</gene>
<feature type="region of interest" description="Disordered" evidence="1">
    <location>
        <begin position="519"/>
        <end position="566"/>
    </location>
</feature>
<protein>
    <submittedName>
        <fullName evidence="2">Uncharacterized protein</fullName>
    </submittedName>
</protein>
<dbReference type="EMBL" id="KQ459460">
    <property type="protein sequence ID" value="KPJ00749.1"/>
    <property type="molecule type" value="Genomic_DNA"/>
</dbReference>
<feature type="compositionally biased region" description="Low complexity" evidence="1">
    <location>
        <begin position="524"/>
        <end position="535"/>
    </location>
</feature>